<dbReference type="EMBL" id="CP002156">
    <property type="protein sequence ID" value="ADM09668.1"/>
    <property type="molecule type" value="Genomic_DNA"/>
</dbReference>
<dbReference type="InterPro" id="IPR006944">
    <property type="entry name" value="Phage/GTA_portal"/>
</dbReference>
<gene>
    <name evidence="1" type="ordered locus">PB2503_08064</name>
</gene>
<dbReference type="RefSeq" id="WP_013300642.1">
    <property type="nucleotide sequence ID" value="NC_014414.1"/>
</dbReference>
<evidence type="ECO:0000313" key="2">
    <source>
        <dbReference type="Proteomes" id="UP000001302"/>
    </source>
</evidence>
<reference evidence="1 2" key="2">
    <citation type="journal article" date="2011" name="J. Bacteriol.">
        <title>Complete genome sequence of strain HTCC2503T of Parvularcula bermudensis, the type species of the order "Parvularculales" in the class Alphaproteobacteria.</title>
        <authorList>
            <person name="Oh H.M."/>
            <person name="Kang I."/>
            <person name="Vergin K.L."/>
            <person name="Kang D."/>
            <person name="Rhee K.H."/>
            <person name="Giovannoni S.J."/>
            <person name="Cho J.C."/>
        </authorList>
    </citation>
    <scope>NUCLEOTIDE SEQUENCE [LARGE SCALE GENOMIC DNA]</scope>
    <source>
        <strain evidence="2">ATCC BAA-594 / HTCC2503 / KCTC 12087</strain>
    </source>
</reference>
<dbReference type="OrthoDB" id="9134461at2"/>
<protein>
    <submittedName>
        <fullName evidence="1">Genetic exchange protein, putative</fullName>
    </submittedName>
</protein>
<dbReference type="eggNOG" id="COG4695">
    <property type="taxonomic scope" value="Bacteria"/>
</dbReference>
<dbReference type="Pfam" id="PF04860">
    <property type="entry name" value="Phage_portal"/>
    <property type="match status" value="1"/>
</dbReference>
<evidence type="ECO:0000313" key="1">
    <source>
        <dbReference type="EMBL" id="ADM09668.1"/>
    </source>
</evidence>
<dbReference type="KEGG" id="pbr:PB2503_08064"/>
<dbReference type="Proteomes" id="UP000001302">
    <property type="component" value="Chromosome"/>
</dbReference>
<keyword evidence="2" id="KW-1185">Reference proteome</keyword>
<proteinExistence type="predicted"/>
<sequence>MRLFSRKPTAEATDHKSLGVPFLMNADWGASPRWSGRSGANLAKAGYGQNPVVYRCTQIIAEAAASVPLMVRCDHQVVTDDHVVRRLSRPNADQSQEGFFQSIYAYLLLAGNAYIEVVQGAEGPAALWPLPPEAVEIVHTPRGTLDHYRHRTGGQGRRLAPAVNGAGGVLHIKTANTDGSPKGVAPIAVAAKAIDLYEAATAWNKSLLDNAARPSGALIHRGPEGAATLTAAQFERLKQELAATYQGPGGVGRPMLLDGGLEWKPMSLSPSEMDFKELKHGAARDIALAFGVPPMLLGIPGDNTYANYREANLAFWRQTILPLVKKVVADLSVIFCREEVSITPDTENIDALFQSRVDRLTLLLETDVLTNAEKRALLGYPSDEQAS</sequence>
<name>E0TH84_PARBH</name>
<reference evidence="2" key="1">
    <citation type="submission" date="2010-08" db="EMBL/GenBank/DDBJ databases">
        <title>Genome sequence of Parvularcula bermudensis HTCC2503.</title>
        <authorList>
            <person name="Kang D.-M."/>
            <person name="Oh H.-M."/>
            <person name="Cho J.-C."/>
        </authorList>
    </citation>
    <scope>NUCLEOTIDE SEQUENCE [LARGE SCALE GENOMIC DNA]</scope>
    <source>
        <strain evidence="2">ATCC BAA-594 / HTCC2503 / KCTC 12087</strain>
    </source>
</reference>
<accession>E0TH84</accession>
<organism evidence="1 2">
    <name type="scientific">Parvularcula bermudensis (strain ATCC BAA-594 / HTCC2503 / KCTC 12087)</name>
    <dbReference type="NCBI Taxonomy" id="314260"/>
    <lineage>
        <taxon>Bacteria</taxon>
        <taxon>Pseudomonadati</taxon>
        <taxon>Pseudomonadota</taxon>
        <taxon>Alphaproteobacteria</taxon>
        <taxon>Parvularculales</taxon>
        <taxon>Parvularculaceae</taxon>
        <taxon>Parvularcula</taxon>
    </lineage>
</organism>
<dbReference type="AlphaFoldDB" id="E0TH84"/>
<dbReference type="NCBIfam" id="TIGR01537">
    <property type="entry name" value="portal_HK97"/>
    <property type="match status" value="1"/>
</dbReference>
<dbReference type="InterPro" id="IPR006427">
    <property type="entry name" value="Portal_HK97"/>
</dbReference>
<dbReference type="STRING" id="314260.PB2503_08064"/>
<dbReference type="HOGENOM" id="CLU_054516_0_0_5"/>